<feature type="region of interest" description="Disordered" evidence="1">
    <location>
        <begin position="1"/>
        <end position="27"/>
    </location>
</feature>
<evidence type="ECO:0000313" key="2">
    <source>
        <dbReference type="EMBL" id="MCZ7911144.1"/>
    </source>
</evidence>
<dbReference type="AlphaFoldDB" id="A0A9X3KGU6"/>
<evidence type="ECO:0000313" key="3">
    <source>
        <dbReference type="Proteomes" id="UP001151309"/>
    </source>
</evidence>
<feature type="compositionally biased region" description="Polar residues" evidence="1">
    <location>
        <begin position="17"/>
        <end position="27"/>
    </location>
</feature>
<protein>
    <submittedName>
        <fullName evidence="2">Uncharacterized protein</fullName>
    </submittedName>
</protein>
<accession>A0A9X3KGU6</accession>
<dbReference type="EMBL" id="JAPZLT010000009">
    <property type="protein sequence ID" value="MCZ7911144.1"/>
    <property type="molecule type" value="Genomic_DNA"/>
</dbReference>
<dbReference type="Proteomes" id="UP001151309">
    <property type="component" value="Unassembled WGS sequence"/>
</dbReference>
<organism evidence="2 3">
    <name type="scientific">Agrobacterium leguminum</name>
    <dbReference type="NCBI Taxonomy" id="2792015"/>
    <lineage>
        <taxon>Bacteria</taxon>
        <taxon>Pseudomonadati</taxon>
        <taxon>Pseudomonadota</taxon>
        <taxon>Alphaproteobacteria</taxon>
        <taxon>Hyphomicrobiales</taxon>
        <taxon>Rhizobiaceae</taxon>
        <taxon>Rhizobium/Agrobacterium group</taxon>
        <taxon>Agrobacterium</taxon>
    </lineage>
</organism>
<sequence>MKFALNKNGFHHHHIQSRNGSPQKSVSGLRSCDIIAFKRKQHGFQRKTAPFQNPSFRRDAYGLPKMYVNARKAAKPASARKVTPQQDF</sequence>
<evidence type="ECO:0000256" key="1">
    <source>
        <dbReference type="SAM" id="MobiDB-lite"/>
    </source>
</evidence>
<gene>
    <name evidence="2" type="ORF">O9X94_17625</name>
</gene>
<comment type="caution">
    <text evidence="2">The sequence shown here is derived from an EMBL/GenBank/DDBJ whole genome shotgun (WGS) entry which is preliminary data.</text>
</comment>
<proteinExistence type="predicted"/>
<dbReference type="RefSeq" id="WP_162935857.1">
    <property type="nucleotide sequence ID" value="NZ_CP119971.1"/>
</dbReference>
<name>A0A9X3KGU6_9HYPH</name>
<keyword evidence="3" id="KW-1185">Reference proteome</keyword>
<reference evidence="2" key="1">
    <citation type="submission" date="2022-12" db="EMBL/GenBank/DDBJ databases">
        <title>Draft genome sequences of 22 rhizogenic Agrobacterium biovar 1 strains, the causative agent of hairy root disease.</title>
        <authorList>
            <person name="Kim N."/>
            <person name="Vargas P."/>
            <person name="Rediers H."/>
        </authorList>
    </citation>
    <scope>NUCLEOTIDE SEQUENCE</scope>
    <source>
        <strain evidence="2">ST07.17.026</strain>
    </source>
</reference>